<comment type="caution">
    <text evidence="1">The sequence shown here is derived from an EMBL/GenBank/DDBJ whole genome shotgun (WGS) entry which is preliminary data.</text>
</comment>
<keyword evidence="2" id="KW-1185">Reference proteome</keyword>
<evidence type="ECO:0000313" key="1">
    <source>
        <dbReference type="EMBL" id="KAI4459811.1"/>
    </source>
</evidence>
<dbReference type="Proteomes" id="UP001056778">
    <property type="component" value="Chromosome 6"/>
</dbReference>
<dbReference type="EMBL" id="CM043020">
    <property type="protein sequence ID" value="KAI4459811.1"/>
    <property type="molecule type" value="Genomic_DNA"/>
</dbReference>
<sequence>MDETGIQLINKPSKVVAAKGSKCVYSITSKEKGETVSLIACNNAEEIFLPPVLIMKGVRGYDSKLNGLPPRCVIYINRKSYINSDLFLKWVKEIFIPRKPEAKVLLILDGHSSHASREVNKEKKNYSRCCIGILIGNA</sequence>
<evidence type="ECO:0000313" key="2">
    <source>
        <dbReference type="Proteomes" id="UP001056778"/>
    </source>
</evidence>
<organism evidence="1 2">
    <name type="scientific">Holotrichia oblita</name>
    <name type="common">Chafer beetle</name>
    <dbReference type="NCBI Taxonomy" id="644536"/>
    <lineage>
        <taxon>Eukaryota</taxon>
        <taxon>Metazoa</taxon>
        <taxon>Ecdysozoa</taxon>
        <taxon>Arthropoda</taxon>
        <taxon>Hexapoda</taxon>
        <taxon>Insecta</taxon>
        <taxon>Pterygota</taxon>
        <taxon>Neoptera</taxon>
        <taxon>Endopterygota</taxon>
        <taxon>Coleoptera</taxon>
        <taxon>Polyphaga</taxon>
        <taxon>Scarabaeiformia</taxon>
        <taxon>Scarabaeidae</taxon>
        <taxon>Melolonthinae</taxon>
        <taxon>Holotrichia</taxon>
    </lineage>
</organism>
<protein>
    <submittedName>
        <fullName evidence="1">Uncharacterized protein</fullName>
    </submittedName>
</protein>
<gene>
    <name evidence="1" type="ORF">MML48_6g00003763</name>
</gene>
<name>A0ACB9SZ01_HOLOL</name>
<proteinExistence type="predicted"/>
<accession>A0ACB9SZ01</accession>
<reference evidence="1" key="1">
    <citation type="submission" date="2022-04" db="EMBL/GenBank/DDBJ databases">
        <title>Chromosome-scale genome assembly of Holotrichia oblita Faldermann.</title>
        <authorList>
            <person name="Rongchong L."/>
        </authorList>
    </citation>
    <scope>NUCLEOTIDE SEQUENCE</scope>
    <source>
        <strain evidence="1">81SQS9</strain>
    </source>
</reference>